<organism evidence="2 3">
    <name type="scientific">Asparagus officinalis</name>
    <name type="common">Garden asparagus</name>
    <dbReference type="NCBI Taxonomy" id="4686"/>
    <lineage>
        <taxon>Eukaryota</taxon>
        <taxon>Viridiplantae</taxon>
        <taxon>Streptophyta</taxon>
        <taxon>Embryophyta</taxon>
        <taxon>Tracheophyta</taxon>
        <taxon>Spermatophyta</taxon>
        <taxon>Magnoliopsida</taxon>
        <taxon>Liliopsida</taxon>
        <taxon>Asparagales</taxon>
        <taxon>Asparagaceae</taxon>
        <taxon>Asparagoideae</taxon>
        <taxon>Asparagus</taxon>
    </lineage>
</organism>
<dbReference type="EMBL" id="CM007382">
    <property type="protein sequence ID" value="ONK76957.1"/>
    <property type="molecule type" value="Genomic_DNA"/>
</dbReference>
<evidence type="ECO:0000313" key="2">
    <source>
        <dbReference type="EMBL" id="ONK76957.1"/>
    </source>
</evidence>
<evidence type="ECO:0000313" key="3">
    <source>
        <dbReference type="Proteomes" id="UP000243459"/>
    </source>
</evidence>
<reference evidence="3" key="1">
    <citation type="journal article" date="2017" name="Nat. Commun.">
        <title>The asparagus genome sheds light on the origin and evolution of a young Y chromosome.</title>
        <authorList>
            <person name="Harkess A."/>
            <person name="Zhou J."/>
            <person name="Xu C."/>
            <person name="Bowers J.E."/>
            <person name="Van der Hulst R."/>
            <person name="Ayyampalayam S."/>
            <person name="Mercati F."/>
            <person name="Riccardi P."/>
            <person name="McKain M.R."/>
            <person name="Kakrana A."/>
            <person name="Tang H."/>
            <person name="Ray J."/>
            <person name="Groenendijk J."/>
            <person name="Arikit S."/>
            <person name="Mathioni S.M."/>
            <person name="Nakano M."/>
            <person name="Shan H."/>
            <person name="Telgmann-Rauber A."/>
            <person name="Kanno A."/>
            <person name="Yue Z."/>
            <person name="Chen H."/>
            <person name="Li W."/>
            <person name="Chen Y."/>
            <person name="Xu X."/>
            <person name="Zhang Y."/>
            <person name="Luo S."/>
            <person name="Chen H."/>
            <person name="Gao J."/>
            <person name="Mao Z."/>
            <person name="Pires J.C."/>
            <person name="Luo M."/>
            <person name="Kudrna D."/>
            <person name="Wing R.A."/>
            <person name="Meyers B.C."/>
            <person name="Yi K."/>
            <person name="Kong H."/>
            <person name="Lavrijsen P."/>
            <person name="Sunseri F."/>
            <person name="Falavigna A."/>
            <person name="Ye Y."/>
            <person name="Leebens-Mack J.H."/>
            <person name="Chen G."/>
        </authorList>
    </citation>
    <scope>NUCLEOTIDE SEQUENCE [LARGE SCALE GENOMIC DNA]</scope>
    <source>
        <strain evidence="3">cv. DH0086</strain>
    </source>
</reference>
<dbReference type="Gramene" id="ONK76957">
    <property type="protein sequence ID" value="ONK76957"/>
    <property type="gene ID" value="A4U43_C02F1650"/>
</dbReference>
<gene>
    <name evidence="2" type="ORF">A4U43_C02F1650</name>
</gene>
<dbReference type="AlphaFoldDB" id="A0A5P1FHR0"/>
<keyword evidence="1" id="KW-0472">Membrane</keyword>
<feature type="transmembrane region" description="Helical" evidence="1">
    <location>
        <begin position="326"/>
        <end position="345"/>
    </location>
</feature>
<keyword evidence="1" id="KW-1133">Transmembrane helix</keyword>
<dbReference type="OMA" id="WNFIKSC"/>
<dbReference type="PANTHER" id="PTHR48146">
    <property type="entry name" value="K-STIMULATED PYROPHOSPHATE-ENERGIZED SODIUM PUMP PROTEIN"/>
    <property type="match status" value="1"/>
</dbReference>
<proteinExistence type="predicted"/>
<accession>A0A5P1FHR0</accession>
<keyword evidence="3" id="KW-1185">Reference proteome</keyword>
<keyword evidence="1" id="KW-0812">Transmembrane</keyword>
<name>A0A5P1FHR0_ASPOF</name>
<protein>
    <submittedName>
        <fullName evidence="2">Uncharacterized protein</fullName>
    </submittedName>
</protein>
<dbReference type="Proteomes" id="UP000243459">
    <property type="component" value="Chromosome 2"/>
</dbReference>
<evidence type="ECO:0000256" key="1">
    <source>
        <dbReference type="SAM" id="Phobius"/>
    </source>
</evidence>
<sequence>MQKDPSAQRSAYLTALTQEIERKLQKALSSQSQRFDLLQQLFADMALEIDDRARDVLLSGDEDGVTEKDDGIENSLCFYDVLANHYVRVPENGKRILDLIVQLWSQSFVSHIFALLFHKWLFEVPLENSEAVLRYGSALVQGATNVFWIDIQTNTRRFLSLFCYLLEEVALVPHSLNKIALQTRRDLFSLLSRFIFFYNLDYLLEIFLKNFPIPTNAFLIGGPADLFVIELTDQLQKLKVEPVLLHYLSHMRALRGWELRMTTSTRLKACLYSFTSPGGPMYPTRAVRHAAWDTLDFLFPVGRHPRHVISLFFRLLYPWYWPSSCWNFITTCISAVFYSILRIIFSSWENMTKSKRNS</sequence>
<dbReference type="PANTHER" id="PTHR48146:SF2">
    <property type="entry name" value="K-STIMULATED PYROPHOSPHATE-ENERGIZED SODIUM PUMP PROTEIN"/>
    <property type="match status" value="1"/>
</dbReference>
<dbReference type="OrthoDB" id="19610at2759"/>